<name>A0A7J6N0G5_PERCH</name>
<dbReference type="EMBL" id="JAAPAO010000021">
    <property type="protein sequence ID" value="KAF4677087.1"/>
    <property type="molecule type" value="Genomic_DNA"/>
</dbReference>
<dbReference type="Proteomes" id="UP000591131">
    <property type="component" value="Unassembled WGS sequence"/>
</dbReference>
<evidence type="ECO:0000313" key="3">
    <source>
        <dbReference type="Proteomes" id="UP000591131"/>
    </source>
</evidence>
<dbReference type="InterPro" id="IPR032675">
    <property type="entry name" value="LRR_dom_sf"/>
</dbReference>
<sequence>MSDPMSPRQRESLSGVEEMSSIEVDVHSDGDEGSFYVIARLIETNRSSKIAYHFLVFVLRMLLAVMCGVLAYAQFVLPSSPSERELFHTNKDVLNVSYHITISVTAWAVCRASIFVIVGVISIVDACVTIVKISRGTFEFAQLRGTIPKLPKNGNGNLHSGFRLGTVLHNPEKTRDSIPDENLRDVIAEPSVERREGATCCSRIVAEVRKRTCELVALYNRTKIIGDKFWYYYFLMQLVELVLQLIRLAEYGGHSFIRPVQPIQTREVIEAQAIIMAFDLLLSPFVAYIANRAMAMILQLFLQFSYVMGYMLITEDLSTPRSWHTIRFETVFAFAATALPCILAIRHLVWIERYLILAASSPKDPSLCHKRRLPHVVLSSIALLSGASALTVVIYTFYRQHAFECSRQIPHFDRECLSPRFSLFGDPACDCAVLRIRLHDECYQSDLERLKQYERVEHLRVVRYNVGSAQCSSDESIELQSIVTKLVLLRHLFLDGVALTNWSIGKLEKLEVLSLFANPLTTAAAHLENYDRLTSINLVATEATIFPSVESMKSELETVTLAGTPACVAENASLSSASLTLDCEFPNAEVETCDPMSRRWAIMGMACHRWLWERSSKCTNRCLEAATNITNLDDAFRVIGETNSFINALEESCIEGACTALQGDSRAVMGMLKESIRKSNVKIGGNEEPTYVTVAAESYIPHEIHPADFSVHKQNAAVLRRSNIHMAQNPKFDPYLRDRQTSTSKASYTMGAITIPRPGDVNFGKGPSGRNADEQKKDLESTHFAFGYHPPTPRMYQSVTKGDQEATSKALLGDKTSVGGGTKEGRENLAKQLRAQSICFGSDAPTYKSTSAAALVDHTAGGAKTGSDPRAARQCAAKLRVSNFRIGGYSNRAPEYITTTGTAHNAEIHRINAMQRSKGLSSDEADVKRRNYKASFHLGSDRPMYTSETVDRYSANYEAFLEACKHPQGVSQAEKDDLRRQHFVFGMSTCDDDARKDRMESISASAYKDHSNAMVADNTREEMLKLKADLRKPHFSFASLSQSSAGVGIPVSVAKATYTLPPVSAYLEGADSNIRQERKIDLESAHFVFGVGKEEELRDLRSTSVAKNSYKSIPAQAYRDRGLDPRLKADLRSHHFELGVAGGGLASRGLPVTTSQDAYKSHPEGKPASMPEEVRKDLRQSHFNIGRGASNPDQWITTQARAMVAHPTQSSELDKSLKADLRAAHFTIGAPGKFDQARTISQTDYIWPDLALGTASAVKGI</sequence>
<feature type="transmembrane region" description="Helical" evidence="1">
    <location>
        <begin position="50"/>
        <end position="76"/>
    </location>
</feature>
<keyword evidence="1" id="KW-0472">Membrane</keyword>
<feature type="transmembrane region" description="Helical" evidence="1">
    <location>
        <begin position="96"/>
        <end position="124"/>
    </location>
</feature>
<evidence type="ECO:0000256" key="1">
    <source>
        <dbReference type="SAM" id="Phobius"/>
    </source>
</evidence>
<keyword evidence="1" id="KW-1133">Transmembrane helix</keyword>
<organism evidence="2 3">
    <name type="scientific">Perkinsus chesapeaki</name>
    <name type="common">Clam parasite</name>
    <name type="synonym">Perkinsus andrewsi</name>
    <dbReference type="NCBI Taxonomy" id="330153"/>
    <lineage>
        <taxon>Eukaryota</taxon>
        <taxon>Sar</taxon>
        <taxon>Alveolata</taxon>
        <taxon>Perkinsozoa</taxon>
        <taxon>Perkinsea</taxon>
        <taxon>Perkinsida</taxon>
        <taxon>Perkinsidae</taxon>
        <taxon>Perkinsus</taxon>
    </lineage>
</organism>
<proteinExistence type="predicted"/>
<accession>A0A7J6N0G5</accession>
<keyword evidence="3" id="KW-1185">Reference proteome</keyword>
<feature type="transmembrane region" description="Helical" evidence="1">
    <location>
        <begin position="333"/>
        <end position="355"/>
    </location>
</feature>
<dbReference type="OrthoDB" id="288630at2759"/>
<feature type="transmembrane region" description="Helical" evidence="1">
    <location>
        <begin position="296"/>
        <end position="313"/>
    </location>
</feature>
<gene>
    <name evidence="2" type="ORF">FOL47_003538</name>
</gene>
<keyword evidence="1" id="KW-0812">Transmembrane</keyword>
<feature type="transmembrane region" description="Helical" evidence="1">
    <location>
        <begin position="229"/>
        <end position="249"/>
    </location>
</feature>
<comment type="caution">
    <text evidence="2">The sequence shown here is derived from an EMBL/GenBank/DDBJ whole genome shotgun (WGS) entry which is preliminary data.</text>
</comment>
<evidence type="ECO:0000313" key="2">
    <source>
        <dbReference type="EMBL" id="KAF4677087.1"/>
    </source>
</evidence>
<reference evidence="2 3" key="1">
    <citation type="submission" date="2020-04" db="EMBL/GenBank/DDBJ databases">
        <title>Perkinsus chesapeaki whole genome sequence.</title>
        <authorList>
            <person name="Bogema D.R."/>
        </authorList>
    </citation>
    <scope>NUCLEOTIDE SEQUENCE [LARGE SCALE GENOMIC DNA]</scope>
    <source>
        <strain evidence="2">ATCC PRA-425</strain>
    </source>
</reference>
<protein>
    <submittedName>
        <fullName evidence="2">Uncharacterized protein</fullName>
    </submittedName>
</protein>
<feature type="transmembrane region" description="Helical" evidence="1">
    <location>
        <begin position="376"/>
        <end position="398"/>
    </location>
</feature>
<feature type="transmembrane region" description="Helical" evidence="1">
    <location>
        <begin position="269"/>
        <end position="289"/>
    </location>
</feature>
<dbReference type="AlphaFoldDB" id="A0A7J6N0G5"/>
<dbReference type="Gene3D" id="3.80.10.10">
    <property type="entry name" value="Ribonuclease Inhibitor"/>
    <property type="match status" value="1"/>
</dbReference>